<dbReference type="AlphaFoldDB" id="A0A097DBJ2"/>
<proteinExistence type="predicted"/>
<reference evidence="1" key="1">
    <citation type="journal article" date="2014" name="Phytochemistry">
        <title>Multiple genes of mevalonate and non-mevalonate pathways contribute to high aconites content in an endangered medicinal herb, Aconitum heterophyllum Wall.</title>
        <authorList>
            <person name="Malhotra N."/>
            <person name="Kumar V."/>
            <person name="Sood H."/>
            <person name="Singh T.R."/>
            <person name="Chauhan R.S."/>
        </authorList>
    </citation>
    <scope>NUCLEOTIDE SEQUENCE</scope>
    <source>
        <tissue evidence="1">Leaf</tissue>
    </source>
</reference>
<name>A0A097DBJ2_9MAGN</name>
<accession>A0A097DBJ2</accession>
<feature type="non-terminal residue" evidence="1">
    <location>
        <position position="68"/>
    </location>
</feature>
<organism evidence="1">
    <name type="scientific">Aconitum heterophyllum</name>
    <dbReference type="NCBI Taxonomy" id="279769"/>
    <lineage>
        <taxon>Eukaryota</taxon>
        <taxon>Viridiplantae</taxon>
        <taxon>Streptophyta</taxon>
        <taxon>Embryophyta</taxon>
        <taxon>Tracheophyta</taxon>
        <taxon>Spermatophyta</taxon>
        <taxon>Magnoliopsida</taxon>
        <taxon>Ranunculales</taxon>
        <taxon>Ranunculaceae</taxon>
        <taxon>Ranunculoideae</taxon>
        <taxon>Delphinieae</taxon>
        <taxon>Aconitum</taxon>
    </lineage>
</organism>
<evidence type="ECO:0000313" key="1">
    <source>
        <dbReference type="EMBL" id="AIS92484.1"/>
    </source>
</evidence>
<keyword evidence="1" id="KW-0808">Transferase</keyword>
<dbReference type="EMBL" id="KF961196">
    <property type="protein sequence ID" value="AIS92484.1"/>
    <property type="molecule type" value="Genomic_DNA"/>
</dbReference>
<dbReference type="GO" id="GO:0016301">
    <property type="term" value="F:kinase activity"/>
    <property type="evidence" value="ECO:0007669"/>
    <property type="project" value="UniProtKB-KW"/>
</dbReference>
<feature type="non-terminal residue" evidence="1">
    <location>
        <position position="1"/>
    </location>
</feature>
<gene>
    <name evidence="1" type="primary">PMK</name>
</gene>
<protein>
    <submittedName>
        <fullName evidence="1">Phosphomevalonate kinase</fullName>
    </submittedName>
</protein>
<keyword evidence="1" id="KW-0418">Kinase</keyword>
<sequence>LGSRRNFKLVLQSIASAIPDDCHTGSVGDWRGECSWGWRPTEGISLDFGFKYLGIWLQVSKILALRVP</sequence>